<keyword evidence="2" id="KW-1185">Reference proteome</keyword>
<evidence type="ECO:0000313" key="2">
    <source>
        <dbReference type="Proteomes" id="UP000060787"/>
    </source>
</evidence>
<evidence type="ECO:0000313" key="1">
    <source>
        <dbReference type="EMBL" id="ALN81316.1"/>
    </source>
</evidence>
<organism evidence="1 2">
    <name type="scientific">Lysobacter antibioticus</name>
    <dbReference type="NCBI Taxonomy" id="84531"/>
    <lineage>
        <taxon>Bacteria</taxon>
        <taxon>Pseudomonadati</taxon>
        <taxon>Pseudomonadota</taxon>
        <taxon>Gammaproteobacteria</taxon>
        <taxon>Lysobacterales</taxon>
        <taxon>Lysobacteraceae</taxon>
        <taxon>Lysobacter</taxon>
    </lineage>
</organism>
<sequence length="37" mass="4300">MQETATRIQFSQAFAQMRNHPEARAFSECGAVSRWQK</sequence>
<dbReference type="AlphaFoldDB" id="A0A0S2FCS8"/>
<name>A0A0S2FCS8_LYSAN</name>
<accession>A0A0S2FCS8</accession>
<dbReference type="KEGG" id="lab:LA76x_3188"/>
<dbReference type="STRING" id="84531.LA76x_3188"/>
<dbReference type="PATRIC" id="fig|84531.8.peg.3204"/>
<proteinExistence type="predicted"/>
<reference evidence="1 2" key="1">
    <citation type="journal article" date="2015" name="BMC Genomics">
        <title>Comparative genomics and metabolic profiling of the genus Lysobacter.</title>
        <authorList>
            <person name="de Bruijn I."/>
            <person name="Cheng X."/>
            <person name="de Jager V."/>
            <person name="Exposito R.G."/>
            <person name="Watrous J."/>
            <person name="Patel N."/>
            <person name="Postma J."/>
            <person name="Dorrestein P.C."/>
            <person name="Kobayashi D."/>
            <person name="Raaijmakers J.M."/>
        </authorList>
    </citation>
    <scope>NUCLEOTIDE SEQUENCE [LARGE SCALE GENOMIC DNA]</scope>
    <source>
        <strain evidence="1 2">76</strain>
    </source>
</reference>
<protein>
    <submittedName>
        <fullName evidence="1">Uncharacterized protein</fullName>
    </submittedName>
</protein>
<gene>
    <name evidence="1" type="ORF">LA76x_3188</name>
</gene>
<dbReference type="EMBL" id="CP011129">
    <property type="protein sequence ID" value="ALN81316.1"/>
    <property type="molecule type" value="Genomic_DNA"/>
</dbReference>
<dbReference type="Proteomes" id="UP000060787">
    <property type="component" value="Chromosome"/>
</dbReference>